<proteinExistence type="inferred from homology"/>
<comment type="similarity">
    <text evidence="6">Belongs to the methyltransferase superfamily. RlmI family.</text>
</comment>
<dbReference type="InterPro" id="IPR029063">
    <property type="entry name" value="SAM-dependent_MTases_sf"/>
</dbReference>
<dbReference type="Pfam" id="PF13847">
    <property type="entry name" value="Methyltransf_31"/>
    <property type="match status" value="1"/>
</dbReference>
<dbReference type="AlphaFoldDB" id="A0A835YBD7"/>
<organism evidence="10 11">
    <name type="scientific">Edaphochlamys debaryana</name>
    <dbReference type="NCBI Taxonomy" id="47281"/>
    <lineage>
        <taxon>Eukaryota</taxon>
        <taxon>Viridiplantae</taxon>
        <taxon>Chlorophyta</taxon>
        <taxon>core chlorophytes</taxon>
        <taxon>Chlorophyceae</taxon>
        <taxon>CS clade</taxon>
        <taxon>Chlamydomonadales</taxon>
        <taxon>Chlamydomonadales incertae sedis</taxon>
        <taxon>Edaphochlamys</taxon>
    </lineage>
</organism>
<dbReference type="OrthoDB" id="269872at2759"/>
<dbReference type="EMBL" id="JAEHOE010000006">
    <property type="protein sequence ID" value="KAG2499516.1"/>
    <property type="molecule type" value="Genomic_DNA"/>
</dbReference>
<dbReference type="CDD" id="cd11572">
    <property type="entry name" value="RlmI_M_like"/>
    <property type="match status" value="1"/>
</dbReference>
<feature type="region of interest" description="Disordered" evidence="7">
    <location>
        <begin position="383"/>
        <end position="409"/>
    </location>
</feature>
<evidence type="ECO:0000256" key="5">
    <source>
        <dbReference type="ARBA" id="ARBA00022691"/>
    </source>
</evidence>
<keyword evidence="4" id="KW-0808">Transferase</keyword>
<dbReference type="PANTHER" id="PTHR42873:SF1">
    <property type="entry name" value="S-ADENOSYLMETHIONINE-DEPENDENT METHYLTRANSFERASE DOMAIN-CONTAINING PROTEIN"/>
    <property type="match status" value="1"/>
</dbReference>
<dbReference type="GO" id="GO:0003723">
    <property type="term" value="F:RNA binding"/>
    <property type="evidence" value="ECO:0007669"/>
    <property type="project" value="InterPro"/>
</dbReference>
<feature type="region of interest" description="Disordered" evidence="7">
    <location>
        <begin position="1"/>
        <end position="30"/>
    </location>
</feature>
<reference evidence="10" key="1">
    <citation type="journal article" date="2020" name="bioRxiv">
        <title>Comparative genomics of Chlamydomonas.</title>
        <authorList>
            <person name="Craig R.J."/>
            <person name="Hasan A.R."/>
            <person name="Ness R.W."/>
            <person name="Keightley P.D."/>
        </authorList>
    </citation>
    <scope>NUCLEOTIDE SEQUENCE</scope>
    <source>
        <strain evidence="10">CCAP 11/70</strain>
    </source>
</reference>
<evidence type="ECO:0000256" key="4">
    <source>
        <dbReference type="ARBA" id="ARBA00022679"/>
    </source>
</evidence>
<dbReference type="Pfam" id="PF17785">
    <property type="entry name" value="PUA_3"/>
    <property type="match status" value="1"/>
</dbReference>
<dbReference type="SUPFAM" id="SSF88697">
    <property type="entry name" value="PUA domain-like"/>
    <property type="match status" value="1"/>
</dbReference>
<dbReference type="Gene3D" id="2.30.130.10">
    <property type="entry name" value="PUA domain"/>
    <property type="match status" value="1"/>
</dbReference>
<evidence type="ECO:0000256" key="2">
    <source>
        <dbReference type="ARBA" id="ARBA00022490"/>
    </source>
</evidence>
<dbReference type="Gene3D" id="3.40.50.150">
    <property type="entry name" value="Vaccinia Virus protein VP39"/>
    <property type="match status" value="1"/>
</dbReference>
<dbReference type="Gene3D" id="3.30.750.80">
    <property type="entry name" value="RNA methyltransferase domain (HRMD) like"/>
    <property type="match status" value="1"/>
</dbReference>
<keyword evidence="5" id="KW-0949">S-adenosyl-L-methionine</keyword>
<dbReference type="InterPro" id="IPR041532">
    <property type="entry name" value="RlmI-like_PUA"/>
</dbReference>
<dbReference type="Proteomes" id="UP000612055">
    <property type="component" value="Unassembled WGS sequence"/>
</dbReference>
<accession>A0A835YBD7</accession>
<dbReference type="GO" id="GO:0008168">
    <property type="term" value="F:methyltransferase activity"/>
    <property type="evidence" value="ECO:0007669"/>
    <property type="project" value="UniProtKB-KW"/>
</dbReference>
<evidence type="ECO:0000256" key="3">
    <source>
        <dbReference type="ARBA" id="ARBA00022603"/>
    </source>
</evidence>
<keyword evidence="2" id="KW-0963">Cytoplasm</keyword>
<dbReference type="CDD" id="cd02440">
    <property type="entry name" value="AdoMet_MTases"/>
    <property type="match status" value="1"/>
</dbReference>
<feature type="domain" description="RlmI-like PUA" evidence="9">
    <location>
        <begin position="210"/>
        <end position="273"/>
    </location>
</feature>
<dbReference type="InterPro" id="IPR025714">
    <property type="entry name" value="Methyltranfer_dom"/>
</dbReference>
<name>A0A835YBD7_9CHLO</name>
<evidence type="ECO:0000313" key="10">
    <source>
        <dbReference type="EMBL" id="KAG2499516.1"/>
    </source>
</evidence>
<sequence>MQSACLARSGAAVRSAGPATRAVPAPAPSPLADVLSHLTTPSRRIAAQSVRGRPPRRPRGDAPAADANGEAAAPPVRVKRAAGAKPTKPASKAADPAVQLPADDADVAEGVELLADAEVTNGVDGLDELLANPDAVQELRSALLSSLSRQHEAAMTEETGDGGSGSGTAAAEAAADPAAAAAVKEPKKAKGDGASAAGADAAGADGPTAVLKKDKARLFLYGNPMVYGGAVDCVIGRPPPQAGDPVWVTDHSRRRLGWGVFNPHSMFRVRLLQQQSEVDADPSLALDLPRLLTLRVRQAAELRRALGLGPASAPTTVYRLINSEGDRLSGLTADVLGEAVVVQATAAWVQKHRPEVEAAITAATGLSRIVWRPQWRILAEEGLTPPEGAGQGQAQGGEEGEGEGGGESERVEVCEGGLRLLACPTGQKTGFYADQRDSRAFLGALVRQQSEAAAVAGQQGPAVLDLCCYSGGFALAAAAAGAGSVTGVDSSEAAVSLAAANADLNGLGERASFVRADVADYMREALEQGRQYDIVILDPPKLAPNAASLDRARVKYLKLNKQALALVRPGGLLMTCSCSGAMTQAGGLPGVVSDAARQTGRQVTLLREAGAAPCHPLQPAYPEGRYLTNLTFRVL</sequence>
<feature type="compositionally biased region" description="Low complexity" evidence="7">
    <location>
        <begin position="192"/>
        <end position="206"/>
    </location>
</feature>
<feature type="region of interest" description="Disordered" evidence="7">
    <location>
        <begin position="45"/>
        <end position="99"/>
    </location>
</feature>
<dbReference type="InterPro" id="IPR015947">
    <property type="entry name" value="PUA-like_sf"/>
</dbReference>
<dbReference type="GO" id="GO:0032259">
    <property type="term" value="P:methylation"/>
    <property type="evidence" value="ECO:0007669"/>
    <property type="project" value="UniProtKB-KW"/>
</dbReference>
<gene>
    <name evidence="10" type="ORF">HYH03_002463</name>
</gene>
<comment type="caution">
    <text evidence="10">The sequence shown here is derived from an EMBL/GenBank/DDBJ whole genome shotgun (WGS) entry which is preliminary data.</text>
</comment>
<evidence type="ECO:0000313" key="11">
    <source>
        <dbReference type="Proteomes" id="UP000612055"/>
    </source>
</evidence>
<feature type="compositionally biased region" description="Low complexity" evidence="7">
    <location>
        <begin position="61"/>
        <end position="76"/>
    </location>
</feature>
<feature type="domain" description="Methyltransferase" evidence="8">
    <location>
        <begin position="461"/>
        <end position="584"/>
    </location>
</feature>
<evidence type="ECO:0000256" key="6">
    <source>
        <dbReference type="ARBA" id="ARBA00038091"/>
    </source>
</evidence>
<dbReference type="InterPro" id="IPR036974">
    <property type="entry name" value="PUA_sf"/>
</dbReference>
<dbReference type="PANTHER" id="PTHR42873">
    <property type="entry name" value="RIBOSOMAL RNA LARGE SUBUNIT METHYLTRANSFERASE"/>
    <property type="match status" value="1"/>
</dbReference>
<evidence type="ECO:0000256" key="7">
    <source>
        <dbReference type="SAM" id="MobiDB-lite"/>
    </source>
</evidence>
<comment type="subcellular location">
    <subcellularLocation>
        <location evidence="1">Cytoplasm</location>
    </subcellularLocation>
</comment>
<evidence type="ECO:0000256" key="1">
    <source>
        <dbReference type="ARBA" id="ARBA00004496"/>
    </source>
</evidence>
<dbReference type="CDD" id="cd21153">
    <property type="entry name" value="PUA_RlmI"/>
    <property type="match status" value="1"/>
</dbReference>
<protein>
    <recommendedName>
        <fullName evidence="12">PUA domain-containing protein</fullName>
    </recommendedName>
</protein>
<feature type="compositionally biased region" description="Low complexity" evidence="7">
    <location>
        <begin position="167"/>
        <end position="183"/>
    </location>
</feature>
<evidence type="ECO:0008006" key="12">
    <source>
        <dbReference type="Google" id="ProtNLM"/>
    </source>
</evidence>
<evidence type="ECO:0000259" key="9">
    <source>
        <dbReference type="Pfam" id="PF17785"/>
    </source>
</evidence>
<keyword evidence="11" id="KW-1185">Reference proteome</keyword>
<evidence type="ECO:0000259" key="8">
    <source>
        <dbReference type="Pfam" id="PF13847"/>
    </source>
</evidence>
<dbReference type="GO" id="GO:0005737">
    <property type="term" value="C:cytoplasm"/>
    <property type="evidence" value="ECO:0007669"/>
    <property type="project" value="UniProtKB-SubCell"/>
</dbReference>
<keyword evidence="3" id="KW-0489">Methyltransferase</keyword>
<dbReference type="SUPFAM" id="SSF53335">
    <property type="entry name" value="S-adenosyl-L-methionine-dependent methyltransferases"/>
    <property type="match status" value="1"/>
</dbReference>
<feature type="region of interest" description="Disordered" evidence="7">
    <location>
        <begin position="148"/>
        <end position="206"/>
    </location>
</feature>